<reference evidence="1" key="1">
    <citation type="submission" date="2021-05" db="EMBL/GenBank/DDBJ databases">
        <authorList>
            <person name="Pan Q."/>
            <person name="Jouanno E."/>
            <person name="Zahm M."/>
            <person name="Klopp C."/>
            <person name="Cabau C."/>
            <person name="Louis A."/>
            <person name="Berthelot C."/>
            <person name="Parey E."/>
            <person name="Roest Crollius H."/>
            <person name="Montfort J."/>
            <person name="Robinson-Rechavi M."/>
            <person name="Bouchez O."/>
            <person name="Lampietro C."/>
            <person name="Lopez Roques C."/>
            <person name="Donnadieu C."/>
            <person name="Postlethwait J."/>
            <person name="Bobe J."/>
            <person name="Dillon D."/>
            <person name="Chandos A."/>
            <person name="von Hippel F."/>
            <person name="Guiguen Y."/>
        </authorList>
    </citation>
    <scope>NUCLEOTIDE SEQUENCE</scope>
    <source>
        <strain evidence="1">YG-Jan2019</strain>
    </source>
</reference>
<dbReference type="EMBL" id="CM055744">
    <property type="protein sequence ID" value="KAJ7998470.1"/>
    <property type="molecule type" value="Genomic_DNA"/>
</dbReference>
<dbReference type="Proteomes" id="UP001157502">
    <property type="component" value="Chromosome 17"/>
</dbReference>
<sequence length="805" mass="90683">MDELLSELRGATIFSTIDLASAYHQMLLHPDSRDITAFITHEGLFRFCRVPFGLASAPSAFQKIMTIILAGIPGVQAYLDDVICYGSTQQQHDASLKRVLHALDKAGLKLNMQKCKFNQTSLRFLGHTISKDGLLPDQDQIKAVAQAPAPHDTSSLRSFLGLASWFSKCIPDFYTVVEPLRETLRDSTDRQFNWTAAADLSFTEIKTLIVESPALALYDPDLPTYVTTDASDYGLGGVLSQLHSDNTERVVAFASRTLSPAERKYSTVEREALACVWAVERWRTYLWGRHFVLRTDHQALTTLLTSKGIGRAGMRVARWSARLLCFAYDVAYRPGKLNVTADCLSRLPLPNTEEAEMEPDMVATIFKESLLAMSLSEFTAACDSCPDLAQLRQQIQKGWPKCKKNVPKELSPYFNVRDELAVDETLVMRGTDRVIVPTSLRPKVVDLAHEGHQGVVRTKQRLRELYWWPQMDKDAQSKVASCVSCQYNDKTVKTAPAPLTPVELPDGPWEKVAIDIVGPFECATWDCHYAITLTDYYSKWPEVAFISTVTTEVFTRFLATVFSQEGNPNYLVSDNGCQFFSHAFAIFLKEREIKHLRSSVYYPRANGAIERFNRVLKECLQAAERTHKPWKQAVTEFLQIYRATPHATTGATPFELLRKRKMRTKLNLLPVSHKSTSHKQVKETVRRKQQNSKEYTDRKRGAKVPTFKENDAVRVRRPEHVYKGSSKYTEPRTVVKRVGPSTYLLDDGRKWNASKLARCSKEVIAGINESSETTLDGLTVAENVPVGQQPCALDPHPESETLLSG</sequence>
<evidence type="ECO:0000313" key="1">
    <source>
        <dbReference type="EMBL" id="KAJ7998470.1"/>
    </source>
</evidence>
<proteinExistence type="predicted"/>
<protein>
    <submittedName>
        <fullName evidence="1">Uncharacterized protein</fullName>
    </submittedName>
</protein>
<keyword evidence="2" id="KW-1185">Reference proteome</keyword>
<gene>
    <name evidence="1" type="ORF">DPEC_G00205270</name>
</gene>
<organism evidence="1 2">
    <name type="scientific">Dallia pectoralis</name>
    <name type="common">Alaska blackfish</name>
    <dbReference type="NCBI Taxonomy" id="75939"/>
    <lineage>
        <taxon>Eukaryota</taxon>
        <taxon>Metazoa</taxon>
        <taxon>Chordata</taxon>
        <taxon>Craniata</taxon>
        <taxon>Vertebrata</taxon>
        <taxon>Euteleostomi</taxon>
        <taxon>Actinopterygii</taxon>
        <taxon>Neopterygii</taxon>
        <taxon>Teleostei</taxon>
        <taxon>Protacanthopterygii</taxon>
        <taxon>Esociformes</taxon>
        <taxon>Umbridae</taxon>
        <taxon>Dallia</taxon>
    </lineage>
</organism>
<evidence type="ECO:0000313" key="2">
    <source>
        <dbReference type="Proteomes" id="UP001157502"/>
    </source>
</evidence>
<comment type="caution">
    <text evidence="1">The sequence shown here is derived from an EMBL/GenBank/DDBJ whole genome shotgun (WGS) entry which is preliminary data.</text>
</comment>
<name>A0ACC2G4I8_DALPE</name>
<accession>A0ACC2G4I8</accession>